<accession>A0A2D2B060</accession>
<evidence type="ECO:0000313" key="10">
    <source>
        <dbReference type="Proteomes" id="UP000228945"/>
    </source>
</evidence>
<dbReference type="SUPFAM" id="SSF54211">
    <property type="entry name" value="Ribosomal protein S5 domain 2-like"/>
    <property type="match status" value="1"/>
</dbReference>
<evidence type="ECO:0000256" key="5">
    <source>
        <dbReference type="ARBA" id="ARBA00023134"/>
    </source>
</evidence>
<evidence type="ECO:0000256" key="4">
    <source>
        <dbReference type="ARBA" id="ARBA00022917"/>
    </source>
</evidence>
<comment type="function">
    <text evidence="6">Catalyzes the GTP-dependent ribosomal translocation step during translation elongation. During this step, the ribosome changes from the pre-translocational (PRE) to the post-translocational (POST) state as the newly formed A-site-bound peptidyl-tRNA and P-site-bound deacylated tRNA move to the P and E sites, respectively. Catalyzes the coordinated movement of the two tRNA molecules, the mRNA and conformational changes in the ribosome.</text>
</comment>
<dbReference type="OrthoDB" id="9802948at2"/>
<sequence length="675" mass="72588">MTARKSGAVRAIALVGPNGAGKTTLFEALLHAAGATERQAAVGQPGSIGDGSPEARAAGQSVELNLAGFEFMGDRYALLDCPGSVEFRAEVDHALPAADLAIVVIDPDPDKAVLAQPWLREIERLGLPRAIFVNRIDQARGRVDELLQALQAVSAAPLVARQLPIWQDDHVAGFVDLALERAFVYRPGQPSEQVDIPADLKDEEAAARFHMLEQMADFDDALMELLLNDETPDQGAVFADIVAETRAAQIAPVFFGAAASRNGVGRLLKALRHDAPEPAAAAARLGAEGPAAYVVKTSHAGQAGKMTWARVFGSPLADGAELTLPDGEKGRVSGLFSVQGQATKKIASADVGDVIALGKMEDARAGDLLSVGKATRAKVAPRPRFSVFELAIATRDRKDDVRLSGALQKLMEEDGGLRLVQDAALHEMRLCGQGEAHLRTAIDRLKRRYQVEVTTQTPSTPYKETIRKAVTQRGRHKKQTGGHGQFGDVLLEIRPLARGEGFQFSDRITGGVVPKQWIPAVEQGVRDAMERGPLGFPVVDVAVTLVDGSYHAVDSSEMAFRTAGRIGMIEGLAQAGPILLEPIEKLVIHAPAQTTARITSSISNKRGQILGYDARADWPGWDDIEVYMPHEERQDFIRDLRSMTQGLGDFEASFAHMVELTGRKADEVAQRGRAA</sequence>
<dbReference type="Gene3D" id="3.30.230.10">
    <property type="match status" value="1"/>
</dbReference>
<dbReference type="SUPFAM" id="SSF54980">
    <property type="entry name" value="EF-G C-terminal domain-like"/>
    <property type="match status" value="2"/>
</dbReference>
<dbReference type="RefSeq" id="WP_099622880.1">
    <property type="nucleotide sequence ID" value="NZ_CP024201.1"/>
</dbReference>
<dbReference type="GO" id="GO:0005525">
    <property type="term" value="F:GTP binding"/>
    <property type="evidence" value="ECO:0007669"/>
    <property type="project" value="UniProtKB-KW"/>
</dbReference>
<protein>
    <recommendedName>
        <fullName evidence="1">Elongation factor G</fullName>
    </recommendedName>
</protein>
<dbReference type="Gene3D" id="3.30.70.870">
    <property type="entry name" value="Elongation Factor G (Translational Gtpase), domain 3"/>
    <property type="match status" value="1"/>
</dbReference>
<dbReference type="InterPro" id="IPR009000">
    <property type="entry name" value="Transl_B-barrel_sf"/>
</dbReference>
<dbReference type="InterPro" id="IPR027417">
    <property type="entry name" value="P-loop_NTPase"/>
</dbReference>
<dbReference type="SUPFAM" id="SSF50447">
    <property type="entry name" value="Translation proteins"/>
    <property type="match status" value="1"/>
</dbReference>
<feature type="domain" description="Elongation factor EFG" evidence="7">
    <location>
        <begin position="578"/>
        <end position="668"/>
    </location>
</feature>
<dbReference type="SMART" id="SM00838">
    <property type="entry name" value="EFG_C"/>
    <property type="match status" value="1"/>
</dbReference>
<dbReference type="CDD" id="cd04170">
    <property type="entry name" value="EF-G_bact"/>
    <property type="match status" value="1"/>
</dbReference>
<dbReference type="GO" id="GO:0003746">
    <property type="term" value="F:translation elongation factor activity"/>
    <property type="evidence" value="ECO:0007669"/>
    <property type="project" value="UniProtKB-KW"/>
</dbReference>
<keyword evidence="3 9" id="KW-0251">Elongation factor</keyword>
<dbReference type="GO" id="GO:0032790">
    <property type="term" value="P:ribosome disassembly"/>
    <property type="evidence" value="ECO:0007669"/>
    <property type="project" value="TreeGrafter"/>
</dbReference>
<dbReference type="Pfam" id="PF00679">
    <property type="entry name" value="EFG_C"/>
    <property type="match status" value="1"/>
</dbReference>
<dbReference type="CDD" id="cd03713">
    <property type="entry name" value="EFG_mtEFG_C"/>
    <property type="match status" value="1"/>
</dbReference>
<feature type="domain" description="Translation elongation factor EFG/EF2" evidence="8">
    <location>
        <begin position="459"/>
        <end position="576"/>
    </location>
</feature>
<dbReference type="PANTHER" id="PTHR43261:SF7">
    <property type="entry name" value="ELONGATION FACTOR G-LIKE PROTEIN"/>
    <property type="match status" value="1"/>
</dbReference>
<keyword evidence="10" id="KW-1185">Reference proteome</keyword>
<keyword evidence="2" id="KW-0547">Nucleotide-binding</keyword>
<dbReference type="InterPro" id="IPR014721">
    <property type="entry name" value="Ribsml_uS5_D2-typ_fold_subgr"/>
</dbReference>
<evidence type="ECO:0000259" key="8">
    <source>
        <dbReference type="SMART" id="SM00889"/>
    </source>
</evidence>
<dbReference type="NCBIfam" id="NF009379">
    <property type="entry name" value="PRK12740.1-3"/>
    <property type="match status" value="1"/>
</dbReference>
<dbReference type="FunFam" id="3.30.230.10:FF:000003">
    <property type="entry name" value="Elongation factor G"/>
    <property type="match status" value="1"/>
</dbReference>
<dbReference type="Gene3D" id="3.40.50.300">
    <property type="entry name" value="P-loop containing nucleotide triphosphate hydrolases"/>
    <property type="match status" value="1"/>
</dbReference>
<dbReference type="Gene3D" id="2.40.30.10">
    <property type="entry name" value="Translation factors"/>
    <property type="match status" value="1"/>
</dbReference>
<dbReference type="Gene3D" id="3.30.70.240">
    <property type="match status" value="1"/>
</dbReference>
<gene>
    <name evidence="9" type="ORF">CSW64_15120</name>
</gene>
<dbReference type="InterPro" id="IPR000795">
    <property type="entry name" value="T_Tr_GTP-bd_dom"/>
</dbReference>
<keyword evidence="4" id="KW-0648">Protein biosynthesis</keyword>
<keyword evidence="5" id="KW-0342">GTP-binding</keyword>
<dbReference type="InterPro" id="IPR020568">
    <property type="entry name" value="Ribosomal_Su5_D2-typ_SF"/>
</dbReference>
<evidence type="ECO:0000256" key="1">
    <source>
        <dbReference type="ARBA" id="ARBA00017872"/>
    </source>
</evidence>
<dbReference type="CDD" id="cd01434">
    <property type="entry name" value="EFG_mtEFG1_IV"/>
    <property type="match status" value="1"/>
</dbReference>
<dbReference type="GO" id="GO:0003924">
    <property type="term" value="F:GTPase activity"/>
    <property type="evidence" value="ECO:0007669"/>
    <property type="project" value="InterPro"/>
</dbReference>
<dbReference type="InterPro" id="IPR005517">
    <property type="entry name" value="Transl_elong_EFG/EF2_IV"/>
</dbReference>
<dbReference type="SMART" id="SM00889">
    <property type="entry name" value="EFG_IV"/>
    <property type="match status" value="1"/>
</dbReference>
<dbReference type="Pfam" id="PF03764">
    <property type="entry name" value="EFG_IV"/>
    <property type="match status" value="1"/>
</dbReference>
<organism evidence="9 10">
    <name type="scientific">Caulobacter mirabilis</name>
    <dbReference type="NCBI Taxonomy" id="69666"/>
    <lineage>
        <taxon>Bacteria</taxon>
        <taxon>Pseudomonadati</taxon>
        <taxon>Pseudomonadota</taxon>
        <taxon>Alphaproteobacteria</taxon>
        <taxon>Caulobacterales</taxon>
        <taxon>Caulobacteraceae</taxon>
        <taxon>Caulobacter</taxon>
    </lineage>
</organism>
<dbReference type="InterPro" id="IPR000640">
    <property type="entry name" value="EFG_V-like"/>
</dbReference>
<name>A0A2D2B060_9CAUL</name>
<dbReference type="InterPro" id="IPR047872">
    <property type="entry name" value="EFG_IV"/>
</dbReference>
<dbReference type="InterPro" id="IPR035649">
    <property type="entry name" value="EFG_V"/>
</dbReference>
<proteinExistence type="predicted"/>
<evidence type="ECO:0000256" key="6">
    <source>
        <dbReference type="ARBA" id="ARBA00024731"/>
    </source>
</evidence>
<dbReference type="Pfam" id="PF00009">
    <property type="entry name" value="GTP_EFTU"/>
    <property type="match status" value="1"/>
</dbReference>
<dbReference type="GO" id="GO:0097216">
    <property type="term" value="F:guanosine tetraphosphate binding"/>
    <property type="evidence" value="ECO:0007669"/>
    <property type="project" value="UniProtKB-ARBA"/>
</dbReference>
<dbReference type="KEGG" id="cmb:CSW64_15120"/>
<dbReference type="EMBL" id="CP024201">
    <property type="protein sequence ID" value="ATQ43631.1"/>
    <property type="molecule type" value="Genomic_DNA"/>
</dbReference>
<dbReference type="AlphaFoldDB" id="A0A2D2B060"/>
<dbReference type="SUPFAM" id="SSF52540">
    <property type="entry name" value="P-loop containing nucleoside triphosphate hydrolases"/>
    <property type="match status" value="1"/>
</dbReference>
<evidence type="ECO:0000313" key="9">
    <source>
        <dbReference type="EMBL" id="ATQ43631.1"/>
    </source>
</evidence>
<evidence type="ECO:0000256" key="2">
    <source>
        <dbReference type="ARBA" id="ARBA00022741"/>
    </source>
</evidence>
<dbReference type="InterPro" id="IPR041095">
    <property type="entry name" value="EFG_II"/>
</dbReference>
<dbReference type="InterPro" id="IPR035647">
    <property type="entry name" value="EFG_III/V"/>
</dbReference>
<evidence type="ECO:0000259" key="7">
    <source>
        <dbReference type="SMART" id="SM00838"/>
    </source>
</evidence>
<evidence type="ECO:0000256" key="3">
    <source>
        <dbReference type="ARBA" id="ARBA00022768"/>
    </source>
</evidence>
<dbReference type="Pfam" id="PF14492">
    <property type="entry name" value="EFG_III"/>
    <property type="match status" value="1"/>
</dbReference>
<reference evidence="9 10" key="1">
    <citation type="submission" date="2017-10" db="EMBL/GenBank/DDBJ databases">
        <title>Genome sequence of Caulobacter mirabilis FWC38.</title>
        <authorList>
            <person name="Fiebig A."/>
            <person name="Crosson S."/>
        </authorList>
    </citation>
    <scope>NUCLEOTIDE SEQUENCE [LARGE SCALE GENOMIC DNA]</scope>
    <source>
        <strain evidence="9 10">FWC 38</strain>
    </source>
</reference>
<dbReference type="Proteomes" id="UP000228945">
    <property type="component" value="Chromosome"/>
</dbReference>
<dbReference type="PANTHER" id="PTHR43261">
    <property type="entry name" value="TRANSLATION ELONGATION FACTOR G-RELATED"/>
    <property type="match status" value="1"/>
</dbReference>